<dbReference type="PANTHER" id="PTHR42879:SF2">
    <property type="entry name" value="3-OXOACYL-[ACYL-CARRIER-PROTEIN] REDUCTASE FABG"/>
    <property type="match status" value="1"/>
</dbReference>
<dbReference type="SMART" id="SM00822">
    <property type="entry name" value="PKS_KR"/>
    <property type="match status" value="1"/>
</dbReference>
<dbReference type="PRINTS" id="PR00080">
    <property type="entry name" value="SDRFAMILY"/>
</dbReference>
<evidence type="ECO:0000259" key="3">
    <source>
        <dbReference type="SMART" id="SM00822"/>
    </source>
</evidence>
<evidence type="ECO:0000313" key="4">
    <source>
        <dbReference type="EMBL" id="MBF4372160.1"/>
    </source>
</evidence>
<protein>
    <submittedName>
        <fullName evidence="4">SDR family oxidoreductase</fullName>
    </submittedName>
</protein>
<dbReference type="InterPro" id="IPR002347">
    <property type="entry name" value="SDR_fam"/>
</dbReference>
<reference evidence="4 5" key="1">
    <citation type="journal article" date="2021" name="PeerJ">
        <title>Analysis of 44 Vibrio anguillarum genomes reveals high genetic diversity.</title>
        <authorList>
            <person name="Hansen M.J."/>
            <person name="Dalsgaard I."/>
        </authorList>
    </citation>
    <scope>NUCLEOTIDE SEQUENCE [LARGE SCALE GENOMIC DNA]</scope>
    <source>
        <strain evidence="4 5">040915-1/1B</strain>
    </source>
</reference>
<dbReference type="Pfam" id="PF00106">
    <property type="entry name" value="adh_short"/>
    <property type="match status" value="1"/>
</dbReference>
<comment type="similarity">
    <text evidence="1 2">Belongs to the short-chain dehydrogenases/reductases (SDR) family.</text>
</comment>
<dbReference type="EMBL" id="RDPI01000004">
    <property type="protein sequence ID" value="MBF4372160.1"/>
    <property type="molecule type" value="Genomic_DNA"/>
</dbReference>
<proteinExistence type="inferred from homology"/>
<evidence type="ECO:0000256" key="2">
    <source>
        <dbReference type="RuleBase" id="RU000363"/>
    </source>
</evidence>
<name>A0ABR9Z348_VIBAN</name>
<dbReference type="InterPro" id="IPR036291">
    <property type="entry name" value="NAD(P)-bd_dom_sf"/>
</dbReference>
<dbReference type="Proteomes" id="UP000726136">
    <property type="component" value="Unassembled WGS sequence"/>
</dbReference>
<evidence type="ECO:0000313" key="5">
    <source>
        <dbReference type="Proteomes" id="UP000726136"/>
    </source>
</evidence>
<feature type="domain" description="Ketoreductase" evidence="3">
    <location>
        <begin position="17"/>
        <end position="201"/>
    </location>
</feature>
<keyword evidence="5" id="KW-1185">Reference proteome</keyword>
<sequence length="262" mass="28530">MVRRYDWEMGWLIMSKKVVLVTGGGRGIGREICMAFASENTHIALTYTRDAQSAEQVKQTLTARHISCSVHQLNVQDFSLCQSVVDAVEREYGTINVLVNNAGVTLSKLFVNCDETENEAVLSTNLQGVMNMTLATVPSLKKSTKNAELGRIVNISSNTSLCGNAGQVAYSVTKAGVNGFTRVSARTLAHHDIVVNAVAPGYIDTDMTHDLPESTYSHVLKVSAMKRTGRVEDVSAIVQLLCDDHCQYMTGQVIHIDGGKFC</sequence>
<comment type="caution">
    <text evidence="4">The sequence shown here is derived from an EMBL/GenBank/DDBJ whole genome shotgun (WGS) entry which is preliminary data.</text>
</comment>
<evidence type="ECO:0000256" key="1">
    <source>
        <dbReference type="ARBA" id="ARBA00006484"/>
    </source>
</evidence>
<dbReference type="Gene3D" id="3.40.50.720">
    <property type="entry name" value="NAD(P)-binding Rossmann-like Domain"/>
    <property type="match status" value="1"/>
</dbReference>
<dbReference type="InterPro" id="IPR057326">
    <property type="entry name" value="KR_dom"/>
</dbReference>
<dbReference type="InterPro" id="IPR050259">
    <property type="entry name" value="SDR"/>
</dbReference>
<organism evidence="4 5">
    <name type="scientific">Vibrio anguillarum</name>
    <name type="common">Listonella anguillarum</name>
    <dbReference type="NCBI Taxonomy" id="55601"/>
    <lineage>
        <taxon>Bacteria</taxon>
        <taxon>Pseudomonadati</taxon>
        <taxon>Pseudomonadota</taxon>
        <taxon>Gammaproteobacteria</taxon>
        <taxon>Vibrionales</taxon>
        <taxon>Vibrionaceae</taxon>
        <taxon>Vibrio</taxon>
    </lineage>
</organism>
<dbReference type="PANTHER" id="PTHR42879">
    <property type="entry name" value="3-OXOACYL-(ACYL-CARRIER-PROTEIN) REDUCTASE"/>
    <property type="match status" value="1"/>
</dbReference>
<accession>A0ABR9Z348</accession>
<dbReference type="SUPFAM" id="SSF51735">
    <property type="entry name" value="NAD(P)-binding Rossmann-fold domains"/>
    <property type="match status" value="1"/>
</dbReference>
<gene>
    <name evidence="4" type="ORF">EAY46_03570</name>
</gene>
<dbReference type="PRINTS" id="PR00081">
    <property type="entry name" value="GDHRDH"/>
</dbReference>